<gene>
    <name evidence="2" type="ORF">EXIGLDRAFT_743893</name>
</gene>
<dbReference type="EMBL" id="KV425883">
    <property type="protein sequence ID" value="KZW03399.1"/>
    <property type="molecule type" value="Genomic_DNA"/>
</dbReference>
<dbReference type="AlphaFoldDB" id="A0A165QCC0"/>
<name>A0A165QCC0_EXIGL</name>
<feature type="compositionally biased region" description="Pro residues" evidence="1">
    <location>
        <begin position="128"/>
        <end position="143"/>
    </location>
</feature>
<proteinExistence type="predicted"/>
<feature type="region of interest" description="Disordered" evidence="1">
    <location>
        <begin position="112"/>
        <end position="181"/>
    </location>
</feature>
<evidence type="ECO:0000313" key="2">
    <source>
        <dbReference type="EMBL" id="KZW03399.1"/>
    </source>
</evidence>
<sequence length="232" mass="24975">MSQEFSQSQTDYQPQVVSANVLQWVQAAGVAETGNKAFRAFSGLERNRHSGTSTVKGAATYAPGSTFPHNSFVTPISVEDAKACIVRILAQTPRVDYEDYDDSYELIATQPDNFDFVEPESGPDRGSPTPPPPPPPPPGPPHAHGPNVPLAAHPTRDTIESCESDDLERPEPVDMEHQGVGPSVPLAAAFERVIDPETGLMRPPSPPLPIVPGQVLNHNEAIMANLPQISYD</sequence>
<dbReference type="Proteomes" id="UP000077266">
    <property type="component" value="Unassembled WGS sequence"/>
</dbReference>
<keyword evidence="3" id="KW-1185">Reference proteome</keyword>
<protein>
    <submittedName>
        <fullName evidence="2">Uncharacterized protein</fullName>
    </submittedName>
</protein>
<dbReference type="InParanoid" id="A0A165QCC0"/>
<evidence type="ECO:0000256" key="1">
    <source>
        <dbReference type="SAM" id="MobiDB-lite"/>
    </source>
</evidence>
<reference evidence="2 3" key="1">
    <citation type="journal article" date="2016" name="Mol. Biol. Evol.">
        <title>Comparative Genomics of Early-Diverging Mushroom-Forming Fungi Provides Insights into the Origins of Lignocellulose Decay Capabilities.</title>
        <authorList>
            <person name="Nagy L.G."/>
            <person name="Riley R."/>
            <person name="Tritt A."/>
            <person name="Adam C."/>
            <person name="Daum C."/>
            <person name="Floudas D."/>
            <person name="Sun H."/>
            <person name="Yadav J.S."/>
            <person name="Pangilinan J."/>
            <person name="Larsson K.H."/>
            <person name="Matsuura K."/>
            <person name="Barry K."/>
            <person name="Labutti K."/>
            <person name="Kuo R."/>
            <person name="Ohm R.A."/>
            <person name="Bhattacharya S.S."/>
            <person name="Shirouzu T."/>
            <person name="Yoshinaga Y."/>
            <person name="Martin F.M."/>
            <person name="Grigoriev I.V."/>
            <person name="Hibbett D.S."/>
        </authorList>
    </citation>
    <scope>NUCLEOTIDE SEQUENCE [LARGE SCALE GENOMIC DNA]</scope>
    <source>
        <strain evidence="2 3">HHB12029</strain>
    </source>
</reference>
<evidence type="ECO:0000313" key="3">
    <source>
        <dbReference type="Proteomes" id="UP000077266"/>
    </source>
</evidence>
<feature type="compositionally biased region" description="Basic and acidic residues" evidence="1">
    <location>
        <begin position="167"/>
        <end position="177"/>
    </location>
</feature>
<accession>A0A165QCC0</accession>
<organism evidence="2 3">
    <name type="scientific">Exidia glandulosa HHB12029</name>
    <dbReference type="NCBI Taxonomy" id="1314781"/>
    <lineage>
        <taxon>Eukaryota</taxon>
        <taxon>Fungi</taxon>
        <taxon>Dikarya</taxon>
        <taxon>Basidiomycota</taxon>
        <taxon>Agaricomycotina</taxon>
        <taxon>Agaricomycetes</taxon>
        <taxon>Auriculariales</taxon>
        <taxon>Exidiaceae</taxon>
        <taxon>Exidia</taxon>
    </lineage>
</organism>